<protein>
    <submittedName>
        <fullName evidence="1">Uncharacterized protein</fullName>
    </submittedName>
</protein>
<dbReference type="InterPro" id="IPR006175">
    <property type="entry name" value="YjgF/YER057c/UK114"/>
</dbReference>
<evidence type="ECO:0000313" key="2">
    <source>
        <dbReference type="Proteomes" id="UP000004038"/>
    </source>
</evidence>
<dbReference type="PANTHER" id="PTHR47328">
    <property type="match status" value="1"/>
</dbReference>
<organism evidence="1 2">
    <name type="scientific">Sinorhizobium meliloti CCNWSX0020</name>
    <dbReference type="NCBI Taxonomy" id="1107881"/>
    <lineage>
        <taxon>Bacteria</taxon>
        <taxon>Pseudomonadati</taxon>
        <taxon>Pseudomonadota</taxon>
        <taxon>Alphaproteobacteria</taxon>
        <taxon>Hyphomicrobiales</taxon>
        <taxon>Rhizobiaceae</taxon>
        <taxon>Sinorhizobium/Ensifer group</taxon>
        <taxon>Sinorhizobium</taxon>
    </lineage>
</organism>
<dbReference type="PATRIC" id="fig|1107881.3.peg.5504"/>
<dbReference type="Gene3D" id="3.30.1330.40">
    <property type="entry name" value="RutC-like"/>
    <property type="match status" value="1"/>
</dbReference>
<accession>H0G7E7</accession>
<evidence type="ECO:0000313" key="1">
    <source>
        <dbReference type="EMBL" id="EHK74788.1"/>
    </source>
</evidence>
<dbReference type="EMBL" id="AGVV01000077">
    <property type="protein sequence ID" value="EHK74788.1"/>
    <property type="molecule type" value="Genomic_DNA"/>
</dbReference>
<dbReference type="CDD" id="cd06150">
    <property type="entry name" value="YjgF_YER057c_UK114_like_2"/>
    <property type="match status" value="1"/>
</dbReference>
<dbReference type="Pfam" id="PF01042">
    <property type="entry name" value="Ribonuc_L-PSP"/>
    <property type="match status" value="1"/>
</dbReference>
<proteinExistence type="predicted"/>
<dbReference type="AlphaFoldDB" id="H0G7E7"/>
<dbReference type="SUPFAM" id="SSF55298">
    <property type="entry name" value="YjgF-like"/>
    <property type="match status" value="1"/>
</dbReference>
<dbReference type="InterPro" id="IPR035709">
    <property type="entry name" value="YoaB-like"/>
</dbReference>
<dbReference type="PANTHER" id="PTHR47328:SF1">
    <property type="entry name" value="RUTC FAMILY PROTEIN YOAB"/>
    <property type="match status" value="1"/>
</dbReference>
<dbReference type="InterPro" id="IPR035959">
    <property type="entry name" value="RutC-like_sf"/>
</dbReference>
<reference evidence="1 2" key="1">
    <citation type="journal article" date="2012" name="J. Bacteriol.">
        <title>Draft Genome Sequence of Sinorhizobium meliloti CCNWSX0020, a Nitrogen-Fixing Symbiont with Copper Tolerance Capability Isolated from Lead-Zinc Mine Tailings.</title>
        <authorList>
            <person name="Li Z."/>
            <person name="Ma Z."/>
            <person name="Hao X."/>
            <person name="Wei G."/>
        </authorList>
    </citation>
    <scope>NUCLEOTIDE SEQUENCE [LARGE SCALE GENOMIC DNA]</scope>
    <source>
        <strain evidence="1 2">CCNWSX0020</strain>
    </source>
</reference>
<name>H0G7E7_RHIML</name>
<dbReference type="RefSeq" id="WP_003534296.1">
    <property type="nucleotide sequence ID" value="NZ_AGVV01000077.1"/>
</dbReference>
<sequence>MIQRYEPGKRMSRVVTHSGVAYLAGLTADDLSGCIEVQTREVLTKADASAGTDRSRLLTATIWLRDTQDFDVMNGGVWEGWIDPSNPPARATAECRLADPDILVEIIMTAAC</sequence>
<dbReference type="Proteomes" id="UP000004038">
    <property type="component" value="Unassembled WGS sequence"/>
</dbReference>
<gene>
    <name evidence="1" type="ORF">SM0020_27146</name>
</gene>